<comment type="caution">
    <text evidence="2">The sequence shown here is derived from an EMBL/GenBank/DDBJ whole genome shotgun (WGS) entry which is preliminary data.</text>
</comment>
<protein>
    <submittedName>
        <fullName evidence="2">Dihydrofolate reductase family protein</fullName>
    </submittedName>
</protein>
<name>A0ABU7G4S3_9ALTE</name>
<dbReference type="RefSeq" id="WP_329775533.1">
    <property type="nucleotide sequence ID" value="NZ_JAYDYW010000007.1"/>
</dbReference>
<evidence type="ECO:0000259" key="1">
    <source>
        <dbReference type="Pfam" id="PF01872"/>
    </source>
</evidence>
<reference evidence="3" key="1">
    <citation type="submission" date="2023-07" db="EMBL/GenBank/DDBJ databases">
        <title>Draft genome sequence of Agarivorans aestuarii strain ZMCS4, a CAZymes producing bacteria isolated from the marine brown algae Clodostephus spongiosus.</title>
        <authorList>
            <person name="Lorente B."/>
            <person name="Cabral C."/>
            <person name="Frias J."/>
            <person name="Faria J."/>
            <person name="Toubarro D."/>
        </authorList>
    </citation>
    <scope>NUCLEOTIDE SEQUENCE [LARGE SCALE GENOMIC DNA]</scope>
    <source>
        <strain evidence="3">ZMCS4</strain>
    </source>
</reference>
<organism evidence="2 3">
    <name type="scientific">Agarivorans aestuarii</name>
    <dbReference type="NCBI Taxonomy" id="1563703"/>
    <lineage>
        <taxon>Bacteria</taxon>
        <taxon>Pseudomonadati</taxon>
        <taxon>Pseudomonadota</taxon>
        <taxon>Gammaproteobacteria</taxon>
        <taxon>Alteromonadales</taxon>
        <taxon>Alteromonadaceae</taxon>
        <taxon>Agarivorans</taxon>
    </lineage>
</organism>
<dbReference type="Pfam" id="PF01872">
    <property type="entry name" value="RibD_C"/>
    <property type="match status" value="1"/>
</dbReference>
<keyword evidence="3" id="KW-1185">Reference proteome</keyword>
<dbReference type="SUPFAM" id="SSF53597">
    <property type="entry name" value="Dihydrofolate reductase-like"/>
    <property type="match status" value="1"/>
</dbReference>
<evidence type="ECO:0000313" key="3">
    <source>
        <dbReference type="Proteomes" id="UP001310248"/>
    </source>
</evidence>
<dbReference type="InterPro" id="IPR050765">
    <property type="entry name" value="Riboflavin_Biosynth_HTPR"/>
</dbReference>
<evidence type="ECO:0000313" key="2">
    <source>
        <dbReference type="EMBL" id="MEE1674403.1"/>
    </source>
</evidence>
<dbReference type="EMBL" id="JAYDYW010000007">
    <property type="protein sequence ID" value="MEE1674403.1"/>
    <property type="molecule type" value="Genomic_DNA"/>
</dbReference>
<proteinExistence type="predicted"/>
<dbReference type="InterPro" id="IPR024072">
    <property type="entry name" value="DHFR-like_dom_sf"/>
</dbReference>
<dbReference type="InterPro" id="IPR002734">
    <property type="entry name" value="RibDG_C"/>
</dbReference>
<dbReference type="Gene3D" id="3.40.430.10">
    <property type="entry name" value="Dihydrofolate Reductase, subunit A"/>
    <property type="match status" value="1"/>
</dbReference>
<gene>
    <name evidence="2" type="ORF">SNR37_003842</name>
</gene>
<feature type="domain" description="Bacterial bifunctional deaminase-reductase C-terminal" evidence="1">
    <location>
        <begin position="5"/>
        <end position="164"/>
    </location>
</feature>
<dbReference type="PANTHER" id="PTHR38011:SF11">
    <property type="entry name" value="2,5-DIAMINO-6-RIBOSYLAMINO-4(3H)-PYRIMIDINONE 5'-PHOSPHATE REDUCTASE"/>
    <property type="match status" value="1"/>
</dbReference>
<accession>A0ABU7G4S3</accession>
<dbReference type="Proteomes" id="UP001310248">
    <property type="component" value="Unassembled WGS sequence"/>
</dbReference>
<dbReference type="PANTHER" id="PTHR38011">
    <property type="entry name" value="DIHYDROFOLATE REDUCTASE FAMILY PROTEIN (AFU_ORTHOLOGUE AFUA_8G06820)"/>
    <property type="match status" value="1"/>
</dbReference>
<sequence>MSNIVYIALSLDGYIADKQGDISWLESVANPEGGDLGFGEFMAGIDALVMGRNTFEKVVSFGIEWPYNKPVMLLSNSLKQLPEGFTGDVHIVNGELKQLVKSLNQQGYRNLYIDGGLTIQQFLAHELIDELILTRFPILLGGGAPLFGDLLQSQSFKHKQTKVLLNELVQSHYVRA</sequence>